<keyword evidence="1" id="KW-0732">Signal</keyword>
<comment type="caution">
    <text evidence="2">The sequence shown here is derived from an EMBL/GenBank/DDBJ whole genome shotgun (WGS) entry which is preliminary data.</text>
</comment>
<sequence length="142" mass="16107">MSKITLKIIFMLLLVFSFSKANAQVSVSYFGNANISKVGVAYDFNEKLWTELRILSGTDLQNFTAEAVLNYNFLRREKYNAYVGGGVVVNVFNGFVVPLGVSFSPFESLKNFSLHVELQPMYEVDFADVYIYGYGGIRYKFN</sequence>
<reference evidence="2 3" key="1">
    <citation type="submission" date="2023-09" db="EMBL/GenBank/DDBJ databases">
        <authorList>
            <person name="Rey-Velasco X."/>
        </authorList>
    </citation>
    <scope>NUCLEOTIDE SEQUENCE [LARGE SCALE GENOMIC DNA]</scope>
    <source>
        <strain evidence="2 3">F188</strain>
    </source>
</reference>
<evidence type="ECO:0000313" key="3">
    <source>
        <dbReference type="Proteomes" id="UP001261624"/>
    </source>
</evidence>
<name>A0ABU3E3A5_9FLAO</name>
<feature type="signal peptide" evidence="1">
    <location>
        <begin position="1"/>
        <end position="23"/>
    </location>
</feature>
<keyword evidence="3" id="KW-1185">Reference proteome</keyword>
<organism evidence="2 3">
    <name type="scientific">Autumnicola patrickiae</name>
    <dbReference type="NCBI Taxonomy" id="3075591"/>
    <lineage>
        <taxon>Bacteria</taxon>
        <taxon>Pseudomonadati</taxon>
        <taxon>Bacteroidota</taxon>
        <taxon>Flavobacteriia</taxon>
        <taxon>Flavobacteriales</taxon>
        <taxon>Flavobacteriaceae</taxon>
        <taxon>Autumnicola</taxon>
    </lineage>
</organism>
<evidence type="ECO:0000256" key="1">
    <source>
        <dbReference type="SAM" id="SignalP"/>
    </source>
</evidence>
<feature type="chain" id="PRO_5046589796" evidence="1">
    <location>
        <begin position="24"/>
        <end position="142"/>
    </location>
</feature>
<gene>
    <name evidence="2" type="ORF">RM549_11785</name>
</gene>
<proteinExistence type="predicted"/>
<dbReference type="EMBL" id="JAVRHM010000013">
    <property type="protein sequence ID" value="MDT0690469.1"/>
    <property type="molecule type" value="Genomic_DNA"/>
</dbReference>
<dbReference type="Proteomes" id="UP001261624">
    <property type="component" value="Unassembled WGS sequence"/>
</dbReference>
<dbReference type="RefSeq" id="WP_311685046.1">
    <property type="nucleotide sequence ID" value="NZ_JAVRHM010000013.1"/>
</dbReference>
<protein>
    <submittedName>
        <fullName evidence="2">Uncharacterized protein</fullName>
    </submittedName>
</protein>
<accession>A0ABU3E3A5</accession>
<evidence type="ECO:0000313" key="2">
    <source>
        <dbReference type="EMBL" id="MDT0690469.1"/>
    </source>
</evidence>